<dbReference type="AlphaFoldDB" id="A0A2I0X9D1"/>
<sequence length="72" mass="8024">MGDGGGSIGPEGRRKLGLGRKRGFERGVCFGREGDCEWMRIVRVEEKKSAALWEFGRALRLSLVPLLTMRMG</sequence>
<gene>
    <name evidence="1" type="ORF">MA16_Dca003050</name>
</gene>
<keyword evidence="2" id="KW-1185">Reference proteome</keyword>
<reference evidence="1 2" key="1">
    <citation type="journal article" date="2016" name="Sci. Rep.">
        <title>The Dendrobium catenatum Lindl. genome sequence provides insights into polysaccharide synthase, floral development and adaptive evolution.</title>
        <authorList>
            <person name="Zhang G.Q."/>
            <person name="Xu Q."/>
            <person name="Bian C."/>
            <person name="Tsai W.C."/>
            <person name="Yeh C.M."/>
            <person name="Liu K.W."/>
            <person name="Yoshida K."/>
            <person name="Zhang L.S."/>
            <person name="Chang S.B."/>
            <person name="Chen F."/>
            <person name="Shi Y."/>
            <person name="Su Y.Y."/>
            <person name="Zhang Y.Q."/>
            <person name="Chen L.J."/>
            <person name="Yin Y."/>
            <person name="Lin M."/>
            <person name="Huang H."/>
            <person name="Deng H."/>
            <person name="Wang Z.W."/>
            <person name="Zhu S.L."/>
            <person name="Zhao X."/>
            <person name="Deng C."/>
            <person name="Niu S.C."/>
            <person name="Huang J."/>
            <person name="Wang M."/>
            <person name="Liu G.H."/>
            <person name="Yang H.J."/>
            <person name="Xiao X.J."/>
            <person name="Hsiao Y.Y."/>
            <person name="Wu W.L."/>
            <person name="Chen Y.Y."/>
            <person name="Mitsuda N."/>
            <person name="Ohme-Takagi M."/>
            <person name="Luo Y.B."/>
            <person name="Van de Peer Y."/>
            <person name="Liu Z.J."/>
        </authorList>
    </citation>
    <scope>NUCLEOTIDE SEQUENCE [LARGE SCALE GENOMIC DNA]</scope>
    <source>
        <tissue evidence="1">The whole plant</tissue>
    </source>
</reference>
<organism evidence="1 2">
    <name type="scientific">Dendrobium catenatum</name>
    <dbReference type="NCBI Taxonomy" id="906689"/>
    <lineage>
        <taxon>Eukaryota</taxon>
        <taxon>Viridiplantae</taxon>
        <taxon>Streptophyta</taxon>
        <taxon>Embryophyta</taxon>
        <taxon>Tracheophyta</taxon>
        <taxon>Spermatophyta</taxon>
        <taxon>Magnoliopsida</taxon>
        <taxon>Liliopsida</taxon>
        <taxon>Asparagales</taxon>
        <taxon>Orchidaceae</taxon>
        <taxon>Epidendroideae</taxon>
        <taxon>Malaxideae</taxon>
        <taxon>Dendrobiinae</taxon>
        <taxon>Dendrobium</taxon>
    </lineage>
</organism>
<dbReference type="EMBL" id="KZ502052">
    <property type="protein sequence ID" value="PKU84537.1"/>
    <property type="molecule type" value="Genomic_DNA"/>
</dbReference>
<reference evidence="1 2" key="2">
    <citation type="journal article" date="2017" name="Nature">
        <title>The Apostasia genome and the evolution of orchids.</title>
        <authorList>
            <person name="Zhang G.Q."/>
            <person name="Liu K.W."/>
            <person name="Li Z."/>
            <person name="Lohaus R."/>
            <person name="Hsiao Y.Y."/>
            <person name="Niu S.C."/>
            <person name="Wang J.Y."/>
            <person name="Lin Y.C."/>
            <person name="Xu Q."/>
            <person name="Chen L.J."/>
            <person name="Yoshida K."/>
            <person name="Fujiwara S."/>
            <person name="Wang Z.W."/>
            <person name="Zhang Y.Q."/>
            <person name="Mitsuda N."/>
            <person name="Wang M."/>
            <person name="Liu G.H."/>
            <person name="Pecoraro L."/>
            <person name="Huang H.X."/>
            <person name="Xiao X.J."/>
            <person name="Lin M."/>
            <person name="Wu X.Y."/>
            <person name="Wu W.L."/>
            <person name="Chen Y.Y."/>
            <person name="Chang S.B."/>
            <person name="Sakamoto S."/>
            <person name="Ohme-Takagi M."/>
            <person name="Yagi M."/>
            <person name="Zeng S.J."/>
            <person name="Shen C.Y."/>
            <person name="Yeh C.M."/>
            <person name="Luo Y.B."/>
            <person name="Tsai W.C."/>
            <person name="Van de Peer Y."/>
            <person name="Liu Z.J."/>
        </authorList>
    </citation>
    <scope>NUCLEOTIDE SEQUENCE [LARGE SCALE GENOMIC DNA]</scope>
    <source>
        <tissue evidence="1">The whole plant</tissue>
    </source>
</reference>
<name>A0A2I0X9D1_9ASPA</name>
<accession>A0A2I0X9D1</accession>
<evidence type="ECO:0000313" key="1">
    <source>
        <dbReference type="EMBL" id="PKU84537.1"/>
    </source>
</evidence>
<evidence type="ECO:0000313" key="2">
    <source>
        <dbReference type="Proteomes" id="UP000233837"/>
    </source>
</evidence>
<dbReference type="Proteomes" id="UP000233837">
    <property type="component" value="Unassembled WGS sequence"/>
</dbReference>
<protein>
    <submittedName>
        <fullName evidence="1">Uncharacterized protein</fullName>
    </submittedName>
</protein>
<proteinExistence type="predicted"/>